<comment type="caution">
    <text evidence="2">The sequence shown here is derived from an EMBL/GenBank/DDBJ whole genome shotgun (WGS) entry which is preliminary data.</text>
</comment>
<keyword evidence="1" id="KW-1133">Transmembrane helix</keyword>
<dbReference type="EMBL" id="LAZR01000685">
    <property type="protein sequence ID" value="KKN60712.1"/>
    <property type="molecule type" value="Genomic_DNA"/>
</dbReference>
<gene>
    <name evidence="2" type="ORF">LCGC14_0529110</name>
</gene>
<organism evidence="2">
    <name type="scientific">marine sediment metagenome</name>
    <dbReference type="NCBI Taxonomy" id="412755"/>
    <lineage>
        <taxon>unclassified sequences</taxon>
        <taxon>metagenomes</taxon>
        <taxon>ecological metagenomes</taxon>
    </lineage>
</organism>
<name>A0A0F9SEG8_9ZZZZ</name>
<keyword evidence="1" id="KW-0472">Membrane</keyword>
<accession>A0A0F9SEG8</accession>
<protein>
    <submittedName>
        <fullName evidence="2">Uncharacterized protein</fullName>
    </submittedName>
</protein>
<evidence type="ECO:0000256" key="1">
    <source>
        <dbReference type="SAM" id="Phobius"/>
    </source>
</evidence>
<sequence>MFPDLIHITFPIILVVATVVLLRQFMKGDGP</sequence>
<keyword evidence="1" id="KW-0812">Transmembrane</keyword>
<evidence type="ECO:0000313" key="2">
    <source>
        <dbReference type="EMBL" id="KKN60712.1"/>
    </source>
</evidence>
<dbReference type="AlphaFoldDB" id="A0A0F9SEG8"/>
<proteinExistence type="predicted"/>
<reference evidence="2" key="1">
    <citation type="journal article" date="2015" name="Nature">
        <title>Complex archaea that bridge the gap between prokaryotes and eukaryotes.</title>
        <authorList>
            <person name="Spang A."/>
            <person name="Saw J.H."/>
            <person name="Jorgensen S.L."/>
            <person name="Zaremba-Niedzwiedzka K."/>
            <person name="Martijn J."/>
            <person name="Lind A.E."/>
            <person name="van Eijk R."/>
            <person name="Schleper C."/>
            <person name="Guy L."/>
            <person name="Ettema T.J."/>
        </authorList>
    </citation>
    <scope>NUCLEOTIDE SEQUENCE</scope>
</reference>
<feature type="transmembrane region" description="Helical" evidence="1">
    <location>
        <begin position="6"/>
        <end position="26"/>
    </location>
</feature>